<dbReference type="EMBL" id="FWWU01000008">
    <property type="protein sequence ID" value="SMB85825.1"/>
    <property type="molecule type" value="Genomic_DNA"/>
</dbReference>
<dbReference type="InterPro" id="IPR036390">
    <property type="entry name" value="WH_DNA-bd_sf"/>
</dbReference>
<gene>
    <name evidence="1" type="ORF">SAMN00790413_03556</name>
</gene>
<proteinExistence type="predicted"/>
<evidence type="ECO:0000313" key="2">
    <source>
        <dbReference type="Proteomes" id="UP000192582"/>
    </source>
</evidence>
<evidence type="ECO:0000313" key="1">
    <source>
        <dbReference type="EMBL" id="SMB85825.1"/>
    </source>
</evidence>
<dbReference type="SUPFAM" id="SSF46785">
    <property type="entry name" value="Winged helix' DNA-binding domain"/>
    <property type="match status" value="1"/>
</dbReference>
<accession>A0A1W1UXJ3</accession>
<organism evidence="1 2">
    <name type="scientific">Deinococcus hopiensis KR-140</name>
    <dbReference type="NCBI Taxonomy" id="695939"/>
    <lineage>
        <taxon>Bacteria</taxon>
        <taxon>Thermotogati</taxon>
        <taxon>Deinococcota</taxon>
        <taxon>Deinococci</taxon>
        <taxon>Deinococcales</taxon>
        <taxon>Deinococcaceae</taxon>
        <taxon>Deinococcus</taxon>
    </lineage>
</organism>
<dbReference type="RefSeq" id="WP_084047477.1">
    <property type="nucleotide sequence ID" value="NZ_FWWU01000008.1"/>
</dbReference>
<name>A0A1W1UXJ3_9DEIO</name>
<reference evidence="1 2" key="1">
    <citation type="submission" date="2017-04" db="EMBL/GenBank/DDBJ databases">
        <authorList>
            <person name="Afonso C.L."/>
            <person name="Miller P.J."/>
            <person name="Scott M.A."/>
            <person name="Spackman E."/>
            <person name="Goraichik I."/>
            <person name="Dimitrov K.M."/>
            <person name="Suarez D.L."/>
            <person name="Swayne D.E."/>
        </authorList>
    </citation>
    <scope>NUCLEOTIDE SEQUENCE [LARGE SCALE GENOMIC DNA]</scope>
    <source>
        <strain evidence="1 2">KR-140</strain>
    </source>
</reference>
<dbReference type="AlphaFoldDB" id="A0A1W1UXJ3"/>
<dbReference type="OrthoDB" id="9790390at2"/>
<sequence>MPRLPEAVGADLHLPALDLLRRHRFVTREQLAGHLRVSPQEAGRVLEDLHRQGTAHRTRFWTLSRRARLAAWQPFETHLLTLPCPHCGLELHVAPSPHIKEGDRALCFKCKQPTVYRARPHRLEGAS</sequence>
<dbReference type="Proteomes" id="UP000192582">
    <property type="component" value="Unassembled WGS sequence"/>
</dbReference>
<protein>
    <submittedName>
        <fullName evidence="1">Uncharacterized protein</fullName>
    </submittedName>
</protein>
<keyword evidence="2" id="KW-1185">Reference proteome</keyword>
<dbReference type="STRING" id="695939.SAMN00790413_03556"/>